<dbReference type="GO" id="GO:0005524">
    <property type="term" value="F:ATP binding"/>
    <property type="evidence" value="ECO:0007669"/>
    <property type="project" value="UniProtKB-KW"/>
</dbReference>
<dbReference type="AlphaFoldDB" id="A0A2H1FHZ1"/>
<dbReference type="Gene3D" id="1.10.560.10">
    <property type="entry name" value="GroEL-like equatorial domain"/>
    <property type="match status" value="1"/>
</dbReference>
<dbReference type="NCBIfam" id="NF041082">
    <property type="entry name" value="thermosome_alpha"/>
    <property type="match status" value="1"/>
</dbReference>
<dbReference type="SUPFAM" id="SSF54849">
    <property type="entry name" value="GroEL-intermediate domain like"/>
    <property type="match status" value="1"/>
</dbReference>
<dbReference type="InterPro" id="IPR053374">
    <property type="entry name" value="TCP-1_chaperonin"/>
</dbReference>
<comment type="similarity">
    <text evidence="1 5">Belongs to the TCP-1 chaperonin family.</text>
</comment>
<name>A0A2H1FHZ1_9ARCH</name>
<dbReference type="PRINTS" id="PR00304">
    <property type="entry name" value="TCOMPLEXTCP1"/>
</dbReference>
<dbReference type="Pfam" id="PF00118">
    <property type="entry name" value="Cpn60_TCP1"/>
    <property type="match status" value="1"/>
</dbReference>
<evidence type="ECO:0000256" key="4">
    <source>
        <dbReference type="ARBA" id="ARBA00023186"/>
    </source>
</evidence>
<accession>A0A2H1FHZ1</accession>
<dbReference type="RefSeq" id="WP_157928166.1">
    <property type="nucleotide sequence ID" value="NZ_LT841358.1"/>
</dbReference>
<dbReference type="InterPro" id="IPR027409">
    <property type="entry name" value="GroEL-like_apical_dom_sf"/>
</dbReference>
<dbReference type="InterPro" id="IPR027413">
    <property type="entry name" value="GROEL-like_equatorial_sf"/>
</dbReference>
<dbReference type="PANTHER" id="PTHR11353">
    <property type="entry name" value="CHAPERONIN"/>
    <property type="match status" value="1"/>
</dbReference>
<evidence type="ECO:0000256" key="5">
    <source>
        <dbReference type="RuleBase" id="RU004187"/>
    </source>
</evidence>
<keyword evidence="8" id="KW-1185">Reference proteome</keyword>
<sequence>MSFTDGILGEGTQFSVGEETRRYNLLAGQLIADLIKTSFGPRGFEKIYIDLLGEATLTKNGSTMLRKIDVEHPAAKAMIDASNSVDNEVGDGTISVVILAGSLLEKAGKLLDLGMSPSTIEAGYRKATEYSLDIVKSIAKVSHYSNKEVMLKLAETCLRTKAISVFSENKYVAKLVTDAFCTIADFVNRTVEVDDIKIEEKPGNTSDIQLVRGVVIDKTIDYSGMPRMIENSNILLINVELDDERTKTDAEIVISSPQEMQAYILKESDDIKRKVQKIIDSGANLVVSQKGISRSAQNYLSRAGIISLRRVKENDLHWLEKASGALTVTDLDNISEKHLGFAGKVYEKFVGDDKMVFVEGCKNPKSVTILLRANSKRMLDEYHRTVLDAIIVLKDFFINPSIVVGGGSTEMIIANELRKRSLSIEGKEQIVIQNFAEAFEEIPLTIARNSGMNMVDTIVQLRNKNSEHNNGRIHSWYGVDAIERKVREMYSQDVIEPLAVKEQVIKTASEVASLLIHVDEVIMKQPIMYTHTHGDGKTHSHARGNQPHDHFDKLGKMQRPSHHYY</sequence>
<evidence type="ECO:0000313" key="7">
    <source>
        <dbReference type="EMBL" id="SMH72386.1"/>
    </source>
</evidence>
<evidence type="ECO:0000256" key="6">
    <source>
        <dbReference type="SAM" id="MobiDB-lite"/>
    </source>
</evidence>
<keyword evidence="3 5" id="KW-0067">ATP-binding</keyword>
<reference evidence="8" key="1">
    <citation type="submission" date="2017-03" db="EMBL/GenBank/DDBJ databases">
        <authorList>
            <person name="Herbold C."/>
        </authorList>
    </citation>
    <scope>NUCLEOTIDE SEQUENCE [LARGE SCALE GENOMIC DNA]</scope>
</reference>
<dbReference type="InterPro" id="IPR002423">
    <property type="entry name" value="Cpn60/GroEL/TCP-1"/>
</dbReference>
<evidence type="ECO:0000256" key="3">
    <source>
        <dbReference type="ARBA" id="ARBA00022840"/>
    </source>
</evidence>
<dbReference type="Gene3D" id="3.30.260.10">
    <property type="entry name" value="TCP-1-like chaperonin intermediate domain"/>
    <property type="match status" value="1"/>
</dbReference>
<dbReference type="NCBIfam" id="NF041083">
    <property type="entry name" value="thermosome_beta"/>
    <property type="match status" value="1"/>
</dbReference>
<evidence type="ECO:0000256" key="1">
    <source>
        <dbReference type="ARBA" id="ARBA00008020"/>
    </source>
</evidence>
<evidence type="ECO:0000256" key="2">
    <source>
        <dbReference type="ARBA" id="ARBA00022741"/>
    </source>
</evidence>
<organism evidence="7 8">
    <name type="scientific">Candidatus Nitrosotalea okcheonensis</name>
    <dbReference type="NCBI Taxonomy" id="1903276"/>
    <lineage>
        <taxon>Archaea</taxon>
        <taxon>Nitrososphaerota</taxon>
        <taxon>Nitrososphaeria</taxon>
        <taxon>Nitrosotaleales</taxon>
        <taxon>Nitrosotaleaceae</taxon>
        <taxon>Nitrosotalea</taxon>
    </lineage>
</organism>
<dbReference type="InterPro" id="IPR027410">
    <property type="entry name" value="TCP-1-like_intermed_sf"/>
</dbReference>
<dbReference type="Gene3D" id="3.50.7.10">
    <property type="entry name" value="GroEL"/>
    <property type="match status" value="1"/>
</dbReference>
<dbReference type="GO" id="GO:0140662">
    <property type="term" value="F:ATP-dependent protein folding chaperone"/>
    <property type="evidence" value="ECO:0007669"/>
    <property type="project" value="InterPro"/>
</dbReference>
<dbReference type="InterPro" id="IPR017998">
    <property type="entry name" value="Chaperone_TCP-1"/>
</dbReference>
<dbReference type="InterPro" id="IPR054827">
    <property type="entry name" value="thermosome_alpha"/>
</dbReference>
<dbReference type="EMBL" id="LT841358">
    <property type="protein sequence ID" value="SMH72386.1"/>
    <property type="molecule type" value="Genomic_DNA"/>
</dbReference>
<keyword evidence="4 5" id="KW-0143">Chaperone</keyword>
<feature type="region of interest" description="Disordered" evidence="6">
    <location>
        <begin position="532"/>
        <end position="565"/>
    </location>
</feature>
<gene>
    <name evidence="7" type="primary">ths</name>
    <name evidence="7" type="ORF">NCS_30226</name>
</gene>
<dbReference type="OrthoDB" id="9639at2157"/>
<dbReference type="SUPFAM" id="SSF48592">
    <property type="entry name" value="GroEL equatorial domain-like"/>
    <property type="match status" value="1"/>
</dbReference>
<dbReference type="Proteomes" id="UP000230607">
    <property type="component" value="Chromosome 1"/>
</dbReference>
<proteinExistence type="inferred from homology"/>
<feature type="compositionally biased region" description="Basic and acidic residues" evidence="6">
    <location>
        <begin position="546"/>
        <end position="555"/>
    </location>
</feature>
<protein>
    <submittedName>
        <fullName evidence="7">Thermosome subunit</fullName>
    </submittedName>
</protein>
<dbReference type="SUPFAM" id="SSF52029">
    <property type="entry name" value="GroEL apical domain-like"/>
    <property type="match status" value="1"/>
</dbReference>
<evidence type="ECO:0000313" key="8">
    <source>
        <dbReference type="Proteomes" id="UP000230607"/>
    </source>
</evidence>
<keyword evidence="2 5" id="KW-0547">Nucleotide-binding</keyword>